<comment type="similarity">
    <text evidence="1">Belongs to the short-chain dehydrogenases/reductases (SDR) family.</text>
</comment>
<dbReference type="InterPro" id="IPR020904">
    <property type="entry name" value="Sc_DH/Rdtase_CS"/>
</dbReference>
<feature type="domain" description="Ketoreductase" evidence="3">
    <location>
        <begin position="6"/>
        <end position="182"/>
    </location>
</feature>
<dbReference type="OrthoDB" id="335726at2"/>
<name>A0A1G5R595_9RHOB</name>
<reference evidence="4 5" key="1">
    <citation type="submission" date="2016-10" db="EMBL/GenBank/DDBJ databases">
        <authorList>
            <person name="de Groot N.N."/>
        </authorList>
    </citation>
    <scope>NUCLEOTIDE SEQUENCE [LARGE SCALE GENOMIC DNA]</scope>
    <source>
        <strain evidence="4 5">U95</strain>
    </source>
</reference>
<organism evidence="4 5">
    <name type="scientific">Epibacterium ulvae</name>
    <dbReference type="NCBI Taxonomy" id="1156985"/>
    <lineage>
        <taxon>Bacteria</taxon>
        <taxon>Pseudomonadati</taxon>
        <taxon>Pseudomonadota</taxon>
        <taxon>Alphaproteobacteria</taxon>
        <taxon>Rhodobacterales</taxon>
        <taxon>Roseobacteraceae</taxon>
        <taxon>Epibacterium</taxon>
    </lineage>
</organism>
<evidence type="ECO:0000313" key="5">
    <source>
        <dbReference type="Proteomes" id="UP000198767"/>
    </source>
</evidence>
<keyword evidence="2" id="KW-0560">Oxidoreductase</keyword>
<dbReference type="Proteomes" id="UP000198767">
    <property type="component" value="Unassembled WGS sequence"/>
</dbReference>
<dbReference type="PROSITE" id="PS00061">
    <property type="entry name" value="ADH_SHORT"/>
    <property type="match status" value="1"/>
</dbReference>
<protein>
    <submittedName>
        <fullName evidence="4">Short-chain dehydrogenase</fullName>
    </submittedName>
</protein>
<gene>
    <name evidence="4" type="ORF">SAMN04488118_108182</name>
</gene>
<dbReference type="Gene3D" id="3.40.50.720">
    <property type="entry name" value="NAD(P)-binding Rossmann-like Domain"/>
    <property type="match status" value="1"/>
</dbReference>
<evidence type="ECO:0000313" key="4">
    <source>
        <dbReference type="EMBL" id="SCZ69038.1"/>
    </source>
</evidence>
<evidence type="ECO:0000256" key="1">
    <source>
        <dbReference type="ARBA" id="ARBA00006484"/>
    </source>
</evidence>
<sequence>MAFHGKTIWLVGASEGLGLALAKQLAAEGAQLILSARSEDRLHEIAKNLPNARALPLDVSDLSSIQHAYAQIKHLDGVIYNAGAYEPMSAQNWNTKSALNMVEVNLSGALRVIGCVLPDFLAQERGDITLIGSLSGYRGLPKAIGYGASKSALISLAETLRHDLKGTGVGVRLINPGFIRTRLTDKNTFKMPMLMEPEQAAQKICAALLRKRFRTDFPAPFSWAIRLYGLLPDGIVYRGK</sequence>
<evidence type="ECO:0000259" key="3">
    <source>
        <dbReference type="SMART" id="SM00822"/>
    </source>
</evidence>
<proteinExistence type="inferred from homology"/>
<dbReference type="PANTHER" id="PTHR44196:SF1">
    <property type="entry name" value="DEHYDROGENASE_REDUCTASE SDR FAMILY MEMBER 7B"/>
    <property type="match status" value="1"/>
</dbReference>
<dbReference type="RefSeq" id="WP_090219821.1">
    <property type="nucleotide sequence ID" value="NZ_FMWG01000008.1"/>
</dbReference>
<dbReference type="GO" id="GO:0016020">
    <property type="term" value="C:membrane"/>
    <property type="evidence" value="ECO:0007669"/>
    <property type="project" value="TreeGrafter"/>
</dbReference>
<accession>A0A1G5R595</accession>
<dbReference type="EMBL" id="FMWG01000008">
    <property type="protein sequence ID" value="SCZ69038.1"/>
    <property type="molecule type" value="Genomic_DNA"/>
</dbReference>
<dbReference type="GO" id="GO:0016491">
    <property type="term" value="F:oxidoreductase activity"/>
    <property type="evidence" value="ECO:0007669"/>
    <property type="project" value="UniProtKB-KW"/>
</dbReference>
<dbReference type="InterPro" id="IPR002347">
    <property type="entry name" value="SDR_fam"/>
</dbReference>
<dbReference type="SMART" id="SM00822">
    <property type="entry name" value="PKS_KR"/>
    <property type="match status" value="1"/>
</dbReference>
<dbReference type="PRINTS" id="PR00081">
    <property type="entry name" value="GDHRDH"/>
</dbReference>
<dbReference type="PANTHER" id="PTHR44196">
    <property type="entry name" value="DEHYDROGENASE/REDUCTASE SDR FAMILY MEMBER 7B"/>
    <property type="match status" value="1"/>
</dbReference>
<dbReference type="AlphaFoldDB" id="A0A1G5R595"/>
<dbReference type="Pfam" id="PF00106">
    <property type="entry name" value="adh_short"/>
    <property type="match status" value="1"/>
</dbReference>
<dbReference type="InterPro" id="IPR057326">
    <property type="entry name" value="KR_dom"/>
</dbReference>
<dbReference type="STRING" id="1156985.SAMN04488118_108182"/>
<dbReference type="InterPro" id="IPR036291">
    <property type="entry name" value="NAD(P)-bd_dom_sf"/>
</dbReference>
<evidence type="ECO:0000256" key="2">
    <source>
        <dbReference type="ARBA" id="ARBA00023002"/>
    </source>
</evidence>
<dbReference type="SUPFAM" id="SSF51735">
    <property type="entry name" value="NAD(P)-binding Rossmann-fold domains"/>
    <property type="match status" value="1"/>
</dbReference>
<keyword evidence="5" id="KW-1185">Reference proteome</keyword>